<feature type="transmembrane region" description="Helical" evidence="6">
    <location>
        <begin position="12"/>
        <end position="32"/>
    </location>
</feature>
<dbReference type="Proteomes" id="UP000526083">
    <property type="component" value="Unassembled WGS sequence"/>
</dbReference>
<evidence type="ECO:0000256" key="3">
    <source>
        <dbReference type="ARBA" id="ARBA00022692"/>
    </source>
</evidence>
<keyword evidence="2" id="KW-1003">Cell membrane</keyword>
<name>A0A7W3PLX0_9MICO</name>
<dbReference type="AlphaFoldDB" id="A0A7W3PLX0"/>
<keyword evidence="9" id="KW-1185">Reference proteome</keyword>
<organism evidence="8 9">
    <name type="scientific">Microbacterium halimionae</name>
    <dbReference type="NCBI Taxonomy" id="1526413"/>
    <lineage>
        <taxon>Bacteria</taxon>
        <taxon>Bacillati</taxon>
        <taxon>Actinomycetota</taxon>
        <taxon>Actinomycetes</taxon>
        <taxon>Micrococcales</taxon>
        <taxon>Microbacteriaceae</taxon>
        <taxon>Microbacterium</taxon>
    </lineage>
</organism>
<feature type="domain" description="Cardiolipin synthase N-terminal" evidence="7">
    <location>
        <begin position="26"/>
        <end position="67"/>
    </location>
</feature>
<evidence type="ECO:0000256" key="1">
    <source>
        <dbReference type="ARBA" id="ARBA00004651"/>
    </source>
</evidence>
<sequence length="81" mass="8808">MANPLIPAAYDLWWSGAVVLVLVSLIAALVSISRTRDSASPGHALMWTLLAIFVPIIGPASWLLIGRRANVDRGFLDPQER</sequence>
<evidence type="ECO:0000256" key="5">
    <source>
        <dbReference type="ARBA" id="ARBA00023136"/>
    </source>
</evidence>
<dbReference type="InterPro" id="IPR027379">
    <property type="entry name" value="CLS_N"/>
</dbReference>
<feature type="transmembrane region" description="Helical" evidence="6">
    <location>
        <begin position="44"/>
        <end position="65"/>
    </location>
</feature>
<dbReference type="EMBL" id="JACGWY010000002">
    <property type="protein sequence ID" value="MBA8816387.1"/>
    <property type="molecule type" value="Genomic_DNA"/>
</dbReference>
<accession>A0A7W3PLX0</accession>
<dbReference type="Pfam" id="PF13396">
    <property type="entry name" value="PLDc_N"/>
    <property type="match status" value="1"/>
</dbReference>
<keyword evidence="3 6" id="KW-0812">Transmembrane</keyword>
<reference evidence="8 9" key="1">
    <citation type="submission" date="2020-07" db="EMBL/GenBank/DDBJ databases">
        <title>Sequencing the genomes of 1000 actinobacteria strains.</title>
        <authorList>
            <person name="Klenk H.-P."/>
        </authorList>
    </citation>
    <scope>NUCLEOTIDE SEQUENCE [LARGE SCALE GENOMIC DNA]</scope>
    <source>
        <strain evidence="8 9">DSM 27576</strain>
    </source>
</reference>
<comment type="caution">
    <text evidence="8">The sequence shown here is derived from an EMBL/GenBank/DDBJ whole genome shotgun (WGS) entry which is preliminary data.</text>
</comment>
<dbReference type="RefSeq" id="WP_167050170.1">
    <property type="nucleotide sequence ID" value="NZ_JAAOZB010000002.1"/>
</dbReference>
<comment type="subcellular location">
    <subcellularLocation>
        <location evidence="1">Cell membrane</location>
        <topology evidence="1">Multi-pass membrane protein</topology>
    </subcellularLocation>
</comment>
<evidence type="ECO:0000256" key="6">
    <source>
        <dbReference type="SAM" id="Phobius"/>
    </source>
</evidence>
<protein>
    <recommendedName>
        <fullName evidence="7">Cardiolipin synthase N-terminal domain-containing protein</fullName>
    </recommendedName>
</protein>
<keyword evidence="4 6" id="KW-1133">Transmembrane helix</keyword>
<evidence type="ECO:0000256" key="2">
    <source>
        <dbReference type="ARBA" id="ARBA00022475"/>
    </source>
</evidence>
<keyword evidence="5 6" id="KW-0472">Membrane</keyword>
<evidence type="ECO:0000313" key="8">
    <source>
        <dbReference type="EMBL" id="MBA8816387.1"/>
    </source>
</evidence>
<evidence type="ECO:0000256" key="4">
    <source>
        <dbReference type="ARBA" id="ARBA00022989"/>
    </source>
</evidence>
<dbReference type="GO" id="GO:0005886">
    <property type="term" value="C:plasma membrane"/>
    <property type="evidence" value="ECO:0007669"/>
    <property type="project" value="UniProtKB-SubCell"/>
</dbReference>
<proteinExistence type="predicted"/>
<gene>
    <name evidence="8" type="ORF">FHX48_001460</name>
</gene>
<evidence type="ECO:0000259" key="7">
    <source>
        <dbReference type="Pfam" id="PF13396"/>
    </source>
</evidence>
<evidence type="ECO:0000313" key="9">
    <source>
        <dbReference type="Proteomes" id="UP000526083"/>
    </source>
</evidence>